<sequence length="578" mass="60303">MPDLPVVVIGAGPQGLAAAAHLVERDMDVVVVERGAAAGTAVSEWGHIRLFSAWPELIDSASRRLLEPTGWAAPSTGYPTGSAWVSGYLAPLAEALGGRVRFDTTVTGVARQGRDKVVDSGRRGRPFVVHTRDRHGAEGRVLASAVIDASGTWGTPNPAGADGYPAVGESTASDLISYRVPDDVSSLAGSHVVVVGAGHSATHAVLRLTDLARRSPGTRVTWLLRRGSAASALGGGAGDGLPERAALGTRARRAIDAGSVDVVTGFRVSEFRRDPDSLVVIAEDGREIDGVSRVFALTGFRPDTEILRELRIDLDATLEAVAGIASEIDPNIHSCGSVGATGARQLSQPEQGFFIVGVKSYGRAPTFLALTGFEQVRSVVAHLAGDHEAASRNELVLPETGVCGGSGDFDTASSGAGCCAAPSALQISRTPTALDPARSLTLEIMTDSIPSVLFVCVHNAGRSQMAAGFLREFAGDRIEVRSAGSMPADQINPIAVEAMSELGIDITAEAPKVLTTEAVQASDVVITMGCGDACPFFPGKRYEDWELDDPAGQGIDAVRPIRDDIRRRIEALAGELLA</sequence>
<proteinExistence type="predicted"/>
<reference evidence="3 4" key="1">
    <citation type="submission" date="2021-03" db="EMBL/GenBank/DDBJ databases">
        <title>Sequencing the genomes of 1000 actinobacteria strains.</title>
        <authorList>
            <person name="Klenk H.-P."/>
        </authorList>
    </citation>
    <scope>NUCLEOTIDE SEQUENCE [LARGE SCALE GENOMIC DNA]</scope>
    <source>
        <strain evidence="3 4">DSM 13468</strain>
    </source>
</reference>
<dbReference type="PANTHER" id="PTHR43428">
    <property type="entry name" value="ARSENATE REDUCTASE"/>
    <property type="match status" value="1"/>
</dbReference>
<evidence type="ECO:0000256" key="1">
    <source>
        <dbReference type="ARBA" id="ARBA00022849"/>
    </source>
</evidence>
<dbReference type="PRINTS" id="PR00368">
    <property type="entry name" value="FADPNR"/>
</dbReference>
<gene>
    <name evidence="3" type="ORF">JOF42_000944</name>
</gene>
<dbReference type="CDD" id="cd16345">
    <property type="entry name" value="LMWP_ArsC"/>
    <property type="match status" value="1"/>
</dbReference>
<dbReference type="Proteomes" id="UP000703720">
    <property type="component" value="Unassembled WGS sequence"/>
</dbReference>
<dbReference type="InterPro" id="IPR023485">
    <property type="entry name" value="Ptyr_pPase"/>
</dbReference>
<dbReference type="SUPFAM" id="SSF52788">
    <property type="entry name" value="Phosphotyrosine protein phosphatases I"/>
    <property type="match status" value="1"/>
</dbReference>
<dbReference type="InterPro" id="IPR036188">
    <property type="entry name" value="FAD/NAD-bd_sf"/>
</dbReference>
<dbReference type="PANTHER" id="PTHR43428:SF1">
    <property type="entry name" value="ARSENATE REDUCTASE"/>
    <property type="match status" value="1"/>
</dbReference>
<dbReference type="SMART" id="SM00226">
    <property type="entry name" value="LMWPc"/>
    <property type="match status" value="1"/>
</dbReference>
<evidence type="ECO:0000259" key="2">
    <source>
        <dbReference type="SMART" id="SM00226"/>
    </source>
</evidence>
<dbReference type="Gene3D" id="3.40.50.2300">
    <property type="match status" value="1"/>
</dbReference>
<dbReference type="Pfam" id="PF01451">
    <property type="entry name" value="LMWPc"/>
    <property type="match status" value="1"/>
</dbReference>
<keyword evidence="4" id="KW-1185">Reference proteome</keyword>
<dbReference type="InterPro" id="IPR036196">
    <property type="entry name" value="Ptyr_pPase_sf"/>
</dbReference>
<protein>
    <submittedName>
        <fullName evidence="3">Protein-tyrosine-phosphatase/thioredoxin reductase</fullName>
    </submittedName>
</protein>
<evidence type="ECO:0000313" key="4">
    <source>
        <dbReference type="Proteomes" id="UP000703720"/>
    </source>
</evidence>
<dbReference type="Pfam" id="PF13738">
    <property type="entry name" value="Pyr_redox_3"/>
    <property type="match status" value="1"/>
</dbReference>
<organism evidence="3 4">
    <name type="scientific">Microbacterium phyllosphaerae</name>
    <dbReference type="NCBI Taxonomy" id="124798"/>
    <lineage>
        <taxon>Bacteria</taxon>
        <taxon>Bacillati</taxon>
        <taxon>Actinomycetota</taxon>
        <taxon>Actinomycetes</taxon>
        <taxon>Micrococcales</taxon>
        <taxon>Microbacteriaceae</taxon>
        <taxon>Microbacterium</taxon>
    </lineage>
</organism>
<accession>A0ABS4WML4</accession>
<dbReference type="EMBL" id="JAGIOA010000001">
    <property type="protein sequence ID" value="MBP2377449.1"/>
    <property type="molecule type" value="Genomic_DNA"/>
</dbReference>
<keyword evidence="1" id="KW-0059">Arsenical resistance</keyword>
<dbReference type="Gene3D" id="3.50.50.60">
    <property type="entry name" value="FAD/NAD(P)-binding domain"/>
    <property type="match status" value="1"/>
</dbReference>
<name>A0ABS4WML4_9MICO</name>
<comment type="caution">
    <text evidence="3">The sequence shown here is derived from an EMBL/GenBank/DDBJ whole genome shotgun (WGS) entry which is preliminary data.</text>
</comment>
<feature type="domain" description="Phosphotyrosine protein phosphatase I" evidence="2">
    <location>
        <begin position="450"/>
        <end position="575"/>
    </location>
</feature>
<dbReference type="SUPFAM" id="SSF51905">
    <property type="entry name" value="FAD/NAD(P)-binding domain"/>
    <property type="match status" value="1"/>
</dbReference>
<evidence type="ECO:0000313" key="3">
    <source>
        <dbReference type="EMBL" id="MBP2377449.1"/>
    </source>
</evidence>